<feature type="domain" description="DUF1254" evidence="1">
    <location>
        <begin position="246"/>
        <end position="299"/>
    </location>
</feature>
<protein>
    <submittedName>
        <fullName evidence="2">DUF1254 domain-containing protein</fullName>
    </submittedName>
</protein>
<dbReference type="RefSeq" id="WP_066967770.1">
    <property type="nucleotide sequence ID" value="NZ_CP023449.1"/>
</dbReference>
<dbReference type="Pfam" id="PF06863">
    <property type="entry name" value="DUF1254"/>
    <property type="match status" value="1"/>
</dbReference>
<reference evidence="2 3" key="1">
    <citation type="submission" date="2017-09" db="EMBL/GenBank/DDBJ databases">
        <title>The Catabolism of 3,6-Dichlorosalicylic acid is Initiated by the Cytochrome P450 Monooxygenase DsmABC in Rhizorhabdus dicambivorans Ndbn-20.</title>
        <authorList>
            <person name="Na L."/>
        </authorList>
    </citation>
    <scope>NUCLEOTIDE SEQUENCE [LARGE SCALE GENOMIC DNA]</scope>
    <source>
        <strain evidence="2 3">Ndbn-20m</strain>
    </source>
</reference>
<dbReference type="OrthoDB" id="7053758at2"/>
<evidence type="ECO:0000313" key="2">
    <source>
        <dbReference type="EMBL" id="PCE41546.1"/>
    </source>
</evidence>
<comment type="caution">
    <text evidence="2">The sequence shown here is derived from an EMBL/GenBank/DDBJ whole genome shotgun (WGS) entry which is preliminary data.</text>
</comment>
<keyword evidence="3" id="KW-1185">Reference proteome</keyword>
<dbReference type="Proteomes" id="UP000218934">
    <property type="component" value="Unassembled WGS sequence"/>
</dbReference>
<dbReference type="SUPFAM" id="SSF160935">
    <property type="entry name" value="VPA0735-like"/>
    <property type="match status" value="1"/>
</dbReference>
<dbReference type="InterPro" id="IPR010679">
    <property type="entry name" value="DUF1254"/>
</dbReference>
<accession>A0A2A4FV37</accession>
<gene>
    <name evidence="2" type="ORF">COO09_14760</name>
</gene>
<evidence type="ECO:0000259" key="1">
    <source>
        <dbReference type="Pfam" id="PF06863"/>
    </source>
</evidence>
<evidence type="ECO:0000313" key="3">
    <source>
        <dbReference type="Proteomes" id="UP000218934"/>
    </source>
</evidence>
<dbReference type="KEGG" id="rdi:CMV14_05655"/>
<dbReference type="AlphaFoldDB" id="A0A2A4FV37"/>
<sequence length="395" mass="45332">MTGTDRAWADYQRVIDEARTRAMTSRWADTPQMRAQAAYYISMLQAFGFNLYMAPRQAYPTFFSHMIFTPVEYQWGAPSPDFRYHWTAIDGARTYRIWGRRGNTRWLDVQAQHGWWGDADQRNLANWDIDEFELGPDGSFEAIASPDPQPGNWMKLDRDSRNICLLVRDVWDDWANADGATIHIECIDRDPSHSVLLSEAQIAERLGKIAHMTSYSVDWYQDMSDTVLREAGGTNRFWLPTTSVSNVGGNPRAVYIQMIYDLAEDEALVIDCDIPDCKYWSLQLADPWFQTTDYRFHASSLNDKQARRDADGRVRIVLSPRDAGVPNWVDTAGLLKGLGMWRWYLSPSHPVPETKKVKLAEVRDHLPADTPVVTPEQRAVMLATRQAQVARRFGF</sequence>
<proteinExistence type="predicted"/>
<dbReference type="EMBL" id="NWUF01000014">
    <property type="protein sequence ID" value="PCE41546.1"/>
    <property type="molecule type" value="Genomic_DNA"/>
</dbReference>
<organism evidence="2 3">
    <name type="scientific">Rhizorhabdus dicambivorans</name>
    <dbReference type="NCBI Taxonomy" id="1850238"/>
    <lineage>
        <taxon>Bacteria</taxon>
        <taxon>Pseudomonadati</taxon>
        <taxon>Pseudomonadota</taxon>
        <taxon>Alphaproteobacteria</taxon>
        <taxon>Sphingomonadales</taxon>
        <taxon>Sphingomonadaceae</taxon>
        <taxon>Rhizorhabdus</taxon>
    </lineage>
</organism>
<name>A0A2A4FV37_9SPHN</name>